<evidence type="ECO:0000313" key="1">
    <source>
        <dbReference type="EMBL" id="CAK9036691.1"/>
    </source>
</evidence>
<dbReference type="CDD" id="cd04301">
    <property type="entry name" value="NAT_SF"/>
    <property type="match status" value="1"/>
</dbReference>
<gene>
    <name evidence="1" type="ORF">SCF082_LOCUS21831</name>
</gene>
<dbReference type="PROSITE" id="PS51186">
    <property type="entry name" value="GNAT"/>
    <property type="match status" value="1"/>
</dbReference>
<protein>
    <submittedName>
        <fullName evidence="1">Uncharacterized protein</fullName>
    </submittedName>
</protein>
<keyword evidence="2" id="KW-1185">Reference proteome</keyword>
<dbReference type="PANTHER" id="PTHR42919:SF8">
    <property type="entry name" value="N-ALPHA-ACETYLTRANSFERASE 50"/>
    <property type="match status" value="1"/>
</dbReference>
<name>A0ABP0LBZ9_9DINO</name>
<evidence type="ECO:0000313" key="2">
    <source>
        <dbReference type="Proteomes" id="UP001642464"/>
    </source>
</evidence>
<proteinExistence type="predicted"/>
<dbReference type="Proteomes" id="UP001642464">
    <property type="component" value="Unassembled WGS sequence"/>
</dbReference>
<dbReference type="SUPFAM" id="SSF55729">
    <property type="entry name" value="Acyl-CoA N-acyltransferases (Nat)"/>
    <property type="match status" value="1"/>
</dbReference>
<dbReference type="InterPro" id="IPR000182">
    <property type="entry name" value="GNAT_dom"/>
</dbReference>
<dbReference type="Pfam" id="PF00583">
    <property type="entry name" value="Acetyltransf_1"/>
    <property type="match status" value="1"/>
</dbReference>
<dbReference type="Gene3D" id="3.40.630.30">
    <property type="match status" value="1"/>
</dbReference>
<accession>A0ABP0LBZ9</accession>
<dbReference type="PANTHER" id="PTHR42919">
    <property type="entry name" value="N-ALPHA-ACETYLTRANSFERASE"/>
    <property type="match status" value="1"/>
</dbReference>
<dbReference type="InterPro" id="IPR051556">
    <property type="entry name" value="N-term/lysine_N-AcTrnsfr"/>
</dbReference>
<organism evidence="1 2">
    <name type="scientific">Durusdinium trenchii</name>
    <dbReference type="NCBI Taxonomy" id="1381693"/>
    <lineage>
        <taxon>Eukaryota</taxon>
        <taxon>Sar</taxon>
        <taxon>Alveolata</taxon>
        <taxon>Dinophyceae</taxon>
        <taxon>Suessiales</taxon>
        <taxon>Symbiodiniaceae</taxon>
        <taxon>Durusdinium</taxon>
    </lineage>
</organism>
<dbReference type="InterPro" id="IPR016181">
    <property type="entry name" value="Acyl_CoA_acyltransferase"/>
</dbReference>
<dbReference type="EMBL" id="CAXAMM010015559">
    <property type="protein sequence ID" value="CAK9036691.1"/>
    <property type="molecule type" value="Genomic_DNA"/>
</dbReference>
<sequence>MVRLMKKCGALLALPVTIRSCSEDDCQSLQSIEAACFDTEEHAIVDRIEDSRKTAGKGRRGPFFVATFVDVAIVAMDGEELVAGYCAWTCEPFGTSDTCIHVMNLAVAEKFRRSGVASALLKHVEETALEKFPCAALARLLVRSDNIVAQQMYASFGFSEIERIPEYYGSLDALELRKALDLPKRGKLRKRKG</sequence>
<reference evidence="1 2" key="1">
    <citation type="submission" date="2024-02" db="EMBL/GenBank/DDBJ databases">
        <authorList>
            <person name="Chen Y."/>
            <person name="Shah S."/>
            <person name="Dougan E. K."/>
            <person name="Thang M."/>
            <person name="Chan C."/>
        </authorList>
    </citation>
    <scope>NUCLEOTIDE SEQUENCE [LARGE SCALE GENOMIC DNA]</scope>
</reference>
<comment type="caution">
    <text evidence="1">The sequence shown here is derived from an EMBL/GenBank/DDBJ whole genome shotgun (WGS) entry which is preliminary data.</text>
</comment>